<keyword evidence="5" id="KW-0456">Lyase</keyword>
<evidence type="ECO:0000313" key="6">
    <source>
        <dbReference type="Proteomes" id="UP000033423"/>
    </source>
</evidence>
<gene>
    <name evidence="5" type="ORF">MBAV_001573</name>
</gene>
<dbReference type="PROSITE" id="PS00901">
    <property type="entry name" value="CYS_SYNTHASE"/>
    <property type="match status" value="1"/>
</dbReference>
<dbReference type="Pfam" id="PF00291">
    <property type="entry name" value="PALP"/>
    <property type="match status" value="1"/>
</dbReference>
<dbReference type="InterPro" id="IPR036052">
    <property type="entry name" value="TrpB-like_PALP_sf"/>
</dbReference>
<dbReference type="SUPFAM" id="SSF53686">
    <property type="entry name" value="Tryptophan synthase beta subunit-like PLP-dependent enzymes"/>
    <property type="match status" value="1"/>
</dbReference>
<dbReference type="CDD" id="cd01561">
    <property type="entry name" value="CBS_like"/>
    <property type="match status" value="1"/>
</dbReference>
<evidence type="ECO:0000256" key="3">
    <source>
        <dbReference type="ARBA" id="ARBA00022898"/>
    </source>
</evidence>
<dbReference type="Gene3D" id="3.40.50.1100">
    <property type="match status" value="2"/>
</dbReference>
<dbReference type="FunFam" id="3.40.50.1100:FF:000003">
    <property type="entry name" value="Cystathionine beta-synthase"/>
    <property type="match status" value="1"/>
</dbReference>
<dbReference type="Proteomes" id="UP000033423">
    <property type="component" value="Unassembled WGS sequence"/>
</dbReference>
<dbReference type="InterPro" id="IPR001926">
    <property type="entry name" value="TrpB-like_PALP"/>
</dbReference>
<reference evidence="5 6" key="1">
    <citation type="submission" date="2015-02" db="EMBL/GenBank/DDBJ databases">
        <title>Single-cell genomics of uncultivated deep-branching MTB reveals a conserved set of magnetosome genes.</title>
        <authorList>
            <person name="Kolinko S."/>
            <person name="Richter M."/>
            <person name="Glockner F.O."/>
            <person name="Brachmann A."/>
            <person name="Schuler D."/>
        </authorList>
    </citation>
    <scope>NUCLEOTIDE SEQUENCE [LARGE SCALE GENOMIC DNA]</scope>
    <source>
        <strain evidence="5">TM-1</strain>
    </source>
</reference>
<dbReference type="GO" id="GO:0016765">
    <property type="term" value="F:transferase activity, transferring alkyl or aryl (other than methyl) groups"/>
    <property type="evidence" value="ECO:0007669"/>
    <property type="project" value="UniProtKB-ARBA"/>
</dbReference>
<accession>A0A0F3GWD0</accession>
<dbReference type="InterPro" id="IPR050214">
    <property type="entry name" value="Cys_Synth/Cystath_Beta-Synth"/>
</dbReference>
<dbReference type="AlphaFoldDB" id="A0A0F3GWD0"/>
<organism evidence="5 6">
    <name type="scientific">Candidatus Magnetobacterium bavaricum</name>
    <dbReference type="NCBI Taxonomy" id="29290"/>
    <lineage>
        <taxon>Bacteria</taxon>
        <taxon>Pseudomonadati</taxon>
        <taxon>Nitrospirota</taxon>
        <taxon>Thermodesulfovibrionia</taxon>
        <taxon>Thermodesulfovibrionales</taxon>
        <taxon>Candidatus Magnetobacteriaceae</taxon>
        <taxon>Candidatus Magnetobacterium</taxon>
    </lineage>
</organism>
<dbReference type="EMBL" id="LACI01000682">
    <property type="protein sequence ID" value="KJU86216.1"/>
    <property type="molecule type" value="Genomic_DNA"/>
</dbReference>
<evidence type="ECO:0000259" key="4">
    <source>
        <dbReference type="Pfam" id="PF00291"/>
    </source>
</evidence>
<evidence type="ECO:0000256" key="2">
    <source>
        <dbReference type="ARBA" id="ARBA00007103"/>
    </source>
</evidence>
<name>A0A0F3GWD0_9BACT</name>
<dbReference type="PANTHER" id="PTHR10314">
    <property type="entry name" value="CYSTATHIONINE BETA-SYNTHASE"/>
    <property type="match status" value="1"/>
</dbReference>
<keyword evidence="3" id="KW-0663">Pyridoxal phosphate</keyword>
<dbReference type="InterPro" id="IPR001216">
    <property type="entry name" value="P-phosphate_BS"/>
</dbReference>
<evidence type="ECO:0000313" key="5">
    <source>
        <dbReference type="EMBL" id="KJU86216.1"/>
    </source>
</evidence>
<proteinExistence type="inferred from homology"/>
<protein>
    <submittedName>
        <fullName evidence="5">Cysteine synthase, O-acetylserine (Thiol) lyase B</fullName>
    </submittedName>
</protein>
<comment type="caution">
    <text evidence="5">The sequence shown here is derived from an EMBL/GenBank/DDBJ whole genome shotgun (WGS) entry which is preliminary data.</text>
</comment>
<evidence type="ECO:0000256" key="1">
    <source>
        <dbReference type="ARBA" id="ARBA00001933"/>
    </source>
</evidence>
<dbReference type="GO" id="GO:0016829">
    <property type="term" value="F:lyase activity"/>
    <property type="evidence" value="ECO:0007669"/>
    <property type="project" value="UniProtKB-KW"/>
</dbReference>
<sequence>MSRPTKAVYDNILATIGNTPLLFLEGVNRELPDGVSICAKLEMYNPGRSVKDRAAYRMIKDAEDSGALTRDKTIIDSTSGNTGIAYAMIGAVSGYRVKIVIPKNASIERKKIISAFGAEIVYSSPFDGSDGAIRYARKLYNDSTDIYYMPDQYNNPSNWKAHYLTTGPEIIQQTKGRITHLIASVGTGGTIMGTGKALKEFNPNIRVIAIQPDDAMHGIEGLKHMASSIVPGIYDLGFPDDTVFVNTDDAYDWVKRLVRTEGLAVGHSSGAALAGAVAYARTLTEGVIVAIFPDGGDRYLSHVI</sequence>
<dbReference type="GO" id="GO:0006535">
    <property type="term" value="P:cysteine biosynthetic process from serine"/>
    <property type="evidence" value="ECO:0007669"/>
    <property type="project" value="InterPro"/>
</dbReference>
<comment type="similarity">
    <text evidence="2">Belongs to the cysteine synthase/cystathionine beta-synthase family.</text>
</comment>
<comment type="cofactor">
    <cofactor evidence="1">
        <name>pyridoxal 5'-phosphate</name>
        <dbReference type="ChEBI" id="CHEBI:597326"/>
    </cofactor>
</comment>
<feature type="domain" description="Tryptophan synthase beta chain-like PALP" evidence="4">
    <location>
        <begin position="14"/>
        <end position="294"/>
    </location>
</feature>
<keyword evidence="6" id="KW-1185">Reference proteome</keyword>